<dbReference type="Pfam" id="PF01370">
    <property type="entry name" value="Epimerase"/>
    <property type="match status" value="1"/>
</dbReference>
<sequence length="313" mass="33519">MTDSAPEVAVVFGGTGFVGRHIVTVLRDNGYRVITVSSRPSTEADHSSFDLDTDDARPLTELLRHHNPTLVVNAAGSYWGLDEPQLYRSFVTATATILTALSARPDQRPRYVHLGSVMEYGPLPQTGRVDESVPTEPESPYGRTKLAATRLVQAASARGAVNGIVLRATNSIGPGVHTGSLIGKVGSALAENRTGRARIELSPLAAYRDYIDVRDLADAVLAAGRSQTTADVVNIGRGQAFSVRELVDRLVAISEVPADIIESPAAPTAPGTSSIWLEVATETAERTLGWRVTRTIDQALHDYWRTLSLTAPG</sequence>
<evidence type="ECO:0000256" key="2">
    <source>
        <dbReference type="SAM" id="MobiDB-lite"/>
    </source>
</evidence>
<feature type="domain" description="NAD-dependent epimerase/dehydratase" evidence="3">
    <location>
        <begin position="10"/>
        <end position="236"/>
    </location>
</feature>
<proteinExistence type="inferred from homology"/>
<reference evidence="4 5" key="1">
    <citation type="submission" date="2021-07" db="EMBL/GenBank/DDBJ databases">
        <title>Whole Genome Sequence of Nocardia Iowensis.</title>
        <authorList>
            <person name="Lamm A."/>
            <person name="Collins-Fairclough A.M."/>
            <person name="Bunk B."/>
            <person name="Sproer C."/>
        </authorList>
    </citation>
    <scope>NUCLEOTIDE SEQUENCE [LARGE SCALE GENOMIC DNA]</scope>
    <source>
        <strain evidence="4 5">NRRL 5646</strain>
    </source>
</reference>
<dbReference type="InterPro" id="IPR001509">
    <property type="entry name" value="Epimerase_deHydtase"/>
</dbReference>
<evidence type="ECO:0000256" key="1">
    <source>
        <dbReference type="ARBA" id="ARBA00007637"/>
    </source>
</evidence>
<evidence type="ECO:0000313" key="5">
    <source>
        <dbReference type="Proteomes" id="UP000694257"/>
    </source>
</evidence>
<keyword evidence="5" id="KW-1185">Reference proteome</keyword>
<evidence type="ECO:0000259" key="3">
    <source>
        <dbReference type="Pfam" id="PF01370"/>
    </source>
</evidence>
<protein>
    <submittedName>
        <fullName evidence="4">NAD-dependent epimerase/dehydratase family protein</fullName>
    </submittedName>
</protein>
<dbReference type="Proteomes" id="UP000694257">
    <property type="component" value="Chromosome"/>
</dbReference>
<dbReference type="EMBL" id="CP078145">
    <property type="protein sequence ID" value="QXN94121.1"/>
    <property type="molecule type" value="Genomic_DNA"/>
</dbReference>
<dbReference type="PANTHER" id="PTHR43000">
    <property type="entry name" value="DTDP-D-GLUCOSE 4,6-DEHYDRATASE-RELATED"/>
    <property type="match status" value="1"/>
</dbReference>
<gene>
    <name evidence="4" type="ORF">KV110_14280</name>
</gene>
<organism evidence="4 5">
    <name type="scientific">Nocardia iowensis</name>
    <dbReference type="NCBI Taxonomy" id="204891"/>
    <lineage>
        <taxon>Bacteria</taxon>
        <taxon>Bacillati</taxon>
        <taxon>Actinomycetota</taxon>
        <taxon>Actinomycetes</taxon>
        <taxon>Mycobacteriales</taxon>
        <taxon>Nocardiaceae</taxon>
        <taxon>Nocardia</taxon>
    </lineage>
</organism>
<name>A0ABX8RXW3_NOCIO</name>
<accession>A0ABX8RXW3</accession>
<evidence type="ECO:0000313" key="4">
    <source>
        <dbReference type="EMBL" id="QXN94121.1"/>
    </source>
</evidence>
<feature type="region of interest" description="Disordered" evidence="2">
    <location>
        <begin position="123"/>
        <end position="142"/>
    </location>
</feature>
<dbReference type="RefSeq" id="WP_218476555.1">
    <property type="nucleotide sequence ID" value="NZ_BAABJN010000018.1"/>
</dbReference>
<comment type="similarity">
    <text evidence="1">Belongs to the NAD(P)-dependent epimerase/dehydratase family.</text>
</comment>